<comment type="caution">
    <text evidence="2">The sequence shown here is derived from an EMBL/GenBank/DDBJ whole genome shotgun (WGS) entry which is preliminary data.</text>
</comment>
<evidence type="ECO:0000313" key="3">
    <source>
        <dbReference type="Proteomes" id="UP001501455"/>
    </source>
</evidence>
<feature type="region of interest" description="Disordered" evidence="1">
    <location>
        <begin position="1"/>
        <end position="42"/>
    </location>
</feature>
<gene>
    <name evidence="2" type="ORF">GCM10019016_098560</name>
</gene>
<reference evidence="3" key="1">
    <citation type="journal article" date="2019" name="Int. J. Syst. Evol. Microbiol.">
        <title>The Global Catalogue of Microorganisms (GCM) 10K type strain sequencing project: providing services to taxonomists for standard genome sequencing and annotation.</title>
        <authorList>
            <consortium name="The Broad Institute Genomics Platform"/>
            <consortium name="The Broad Institute Genome Sequencing Center for Infectious Disease"/>
            <person name="Wu L."/>
            <person name="Ma J."/>
        </authorList>
    </citation>
    <scope>NUCLEOTIDE SEQUENCE [LARGE SCALE GENOMIC DNA]</scope>
    <source>
        <strain evidence="3">JCM 4816</strain>
    </source>
</reference>
<evidence type="ECO:0000256" key="1">
    <source>
        <dbReference type="SAM" id="MobiDB-lite"/>
    </source>
</evidence>
<keyword evidence="3" id="KW-1185">Reference proteome</keyword>
<proteinExistence type="predicted"/>
<name>A0ABP6U500_9ACTN</name>
<protein>
    <submittedName>
        <fullName evidence="2">Uncharacterized protein</fullName>
    </submittedName>
</protein>
<dbReference type="Proteomes" id="UP001501455">
    <property type="component" value="Unassembled WGS sequence"/>
</dbReference>
<feature type="compositionally biased region" description="Pro residues" evidence="1">
    <location>
        <begin position="20"/>
        <end position="30"/>
    </location>
</feature>
<sequence length="66" mass="6939">MGEERRLRSGAQGEFACLPAPRPGPVPRPGGRPDAGPGVRRRRACPTVGFEGADRFGATVVRALVV</sequence>
<accession>A0ABP6U500</accession>
<evidence type="ECO:0000313" key="2">
    <source>
        <dbReference type="EMBL" id="GAA3502747.1"/>
    </source>
</evidence>
<organism evidence="2 3">
    <name type="scientific">Streptomyces prasinosporus</name>
    <dbReference type="NCBI Taxonomy" id="68256"/>
    <lineage>
        <taxon>Bacteria</taxon>
        <taxon>Bacillati</taxon>
        <taxon>Actinomycetota</taxon>
        <taxon>Actinomycetes</taxon>
        <taxon>Kitasatosporales</taxon>
        <taxon>Streptomycetaceae</taxon>
        <taxon>Streptomyces</taxon>
        <taxon>Streptomyces albogriseolus group</taxon>
    </lineage>
</organism>
<dbReference type="EMBL" id="BAAAXF010000071">
    <property type="protein sequence ID" value="GAA3502747.1"/>
    <property type="molecule type" value="Genomic_DNA"/>
</dbReference>